<dbReference type="InterPro" id="IPR035979">
    <property type="entry name" value="RBD_domain_sf"/>
</dbReference>
<gene>
    <name evidence="4" type="primary">pabpc1-b</name>
    <name evidence="4" type="ORF">TCON_1199</name>
</gene>
<dbReference type="PANTHER" id="PTHR48025">
    <property type="entry name" value="OS02G0815200 PROTEIN"/>
    <property type="match status" value="1"/>
</dbReference>
<dbReference type="Proteomes" id="UP001516464">
    <property type="component" value="Unassembled WGS sequence"/>
</dbReference>
<feature type="domain" description="RRM" evidence="3">
    <location>
        <begin position="172"/>
        <end position="243"/>
    </location>
</feature>
<organism evidence="4 5">
    <name type="scientific">Astathelohania contejeani</name>
    <dbReference type="NCBI Taxonomy" id="164912"/>
    <lineage>
        <taxon>Eukaryota</taxon>
        <taxon>Fungi</taxon>
        <taxon>Fungi incertae sedis</taxon>
        <taxon>Microsporidia</taxon>
        <taxon>Astathelohaniidae</taxon>
        <taxon>Astathelohania</taxon>
    </lineage>
</organism>
<dbReference type="CDD" id="cd00590">
    <property type="entry name" value="RRM_SF"/>
    <property type="match status" value="2"/>
</dbReference>
<comment type="caution">
    <text evidence="4">The sequence shown here is derived from an EMBL/GenBank/DDBJ whole genome shotgun (WGS) entry which is preliminary data.</text>
</comment>
<evidence type="ECO:0000313" key="4">
    <source>
        <dbReference type="EMBL" id="KAF7683600.1"/>
    </source>
</evidence>
<protein>
    <submittedName>
        <fullName evidence="4">Polyadenylate-binding protein 1-B</fullName>
    </submittedName>
</protein>
<dbReference type="PROSITE" id="PS50102">
    <property type="entry name" value="RRM"/>
    <property type="match status" value="3"/>
</dbReference>
<proteinExistence type="predicted"/>
<dbReference type="EMBL" id="SBIQ01000070">
    <property type="protein sequence ID" value="KAF7683600.1"/>
    <property type="molecule type" value="Genomic_DNA"/>
</dbReference>
<evidence type="ECO:0000313" key="5">
    <source>
        <dbReference type="Proteomes" id="UP001516464"/>
    </source>
</evidence>
<dbReference type="PANTHER" id="PTHR48025:SF1">
    <property type="entry name" value="RRM DOMAIN-CONTAINING PROTEIN"/>
    <property type="match status" value="1"/>
</dbReference>
<dbReference type="Gene3D" id="3.30.70.330">
    <property type="match status" value="3"/>
</dbReference>
<dbReference type="InterPro" id="IPR000504">
    <property type="entry name" value="RRM_dom"/>
</dbReference>
<feature type="domain" description="RRM" evidence="3">
    <location>
        <begin position="2"/>
        <end position="78"/>
    </location>
</feature>
<dbReference type="SMART" id="SM00360">
    <property type="entry name" value="RRM"/>
    <property type="match status" value="3"/>
</dbReference>
<accession>A0ABQ7HZJ9</accession>
<name>A0ABQ7HZJ9_9MICR</name>
<sequence length="245" mass="27974">MSKLYISNLPSNYTNESLTRIFCPFGKILSIRFVRREERVSAFVEFDPQTEIESVITALNGRILHGADVPLVVQRAADRNRRLFIGNLPVDTDKKVLASFLGRYGVVEDVRIEQGKRYAFVVFERDEDARACIEALDGKITFPGSNSPMAVRIVESEQEKKAREYNKPSSEHCVYVYNLPDDFGTPELEELFISYGAIHSARVVEGRKGYVNYFKGLSALKAVKYLDGRRIRNKKINVILKKEKK</sequence>
<feature type="domain" description="RRM" evidence="3">
    <location>
        <begin position="81"/>
        <end position="156"/>
    </location>
</feature>
<keyword evidence="1 2" id="KW-0694">RNA-binding</keyword>
<dbReference type="InterPro" id="IPR050502">
    <property type="entry name" value="Euk_RNA-bind_prot"/>
</dbReference>
<dbReference type="Pfam" id="PF00076">
    <property type="entry name" value="RRM_1"/>
    <property type="match status" value="3"/>
</dbReference>
<reference evidence="4 5" key="1">
    <citation type="submission" date="2019-01" db="EMBL/GenBank/DDBJ databases">
        <title>Genomes sequencing and comparative genomics of infectious freshwater microsporidia, Cucumispora dikerogammari and Thelohania contejeani.</title>
        <authorList>
            <person name="Cormier A."/>
            <person name="Giraud I."/>
            <person name="Wattier R."/>
            <person name="Teixeira M."/>
            <person name="Grandjean F."/>
            <person name="Rigaud T."/>
            <person name="Cordaux R."/>
        </authorList>
    </citation>
    <scope>NUCLEOTIDE SEQUENCE [LARGE SCALE GENOMIC DNA]</scope>
    <source>
        <strain evidence="4">T1</strain>
        <tissue evidence="4">Spores</tissue>
    </source>
</reference>
<evidence type="ECO:0000256" key="2">
    <source>
        <dbReference type="PROSITE-ProRule" id="PRU00176"/>
    </source>
</evidence>
<dbReference type="InterPro" id="IPR012677">
    <property type="entry name" value="Nucleotide-bd_a/b_plait_sf"/>
</dbReference>
<dbReference type="SUPFAM" id="SSF54928">
    <property type="entry name" value="RNA-binding domain, RBD"/>
    <property type="match status" value="2"/>
</dbReference>
<keyword evidence="5" id="KW-1185">Reference proteome</keyword>
<evidence type="ECO:0000259" key="3">
    <source>
        <dbReference type="PROSITE" id="PS50102"/>
    </source>
</evidence>
<evidence type="ECO:0000256" key="1">
    <source>
        <dbReference type="ARBA" id="ARBA00022884"/>
    </source>
</evidence>